<name>X1CNL9_9ZZZZ</name>
<feature type="non-terminal residue" evidence="1">
    <location>
        <position position="1"/>
    </location>
</feature>
<proteinExistence type="predicted"/>
<reference evidence="1" key="1">
    <citation type="journal article" date="2014" name="Front. Microbiol.">
        <title>High frequency of phylogenetically diverse reductive dehalogenase-homologous genes in deep subseafloor sedimentary metagenomes.</title>
        <authorList>
            <person name="Kawai M."/>
            <person name="Futagami T."/>
            <person name="Toyoda A."/>
            <person name="Takaki Y."/>
            <person name="Nishi S."/>
            <person name="Hori S."/>
            <person name="Arai W."/>
            <person name="Tsubouchi T."/>
            <person name="Morono Y."/>
            <person name="Uchiyama I."/>
            <person name="Ito T."/>
            <person name="Fujiyama A."/>
            <person name="Inagaki F."/>
            <person name="Takami H."/>
        </authorList>
    </citation>
    <scope>NUCLEOTIDE SEQUENCE</scope>
    <source>
        <strain evidence="1">Expedition CK06-06</strain>
    </source>
</reference>
<comment type="caution">
    <text evidence="1">The sequence shown here is derived from an EMBL/GenBank/DDBJ whole genome shotgun (WGS) entry which is preliminary data.</text>
</comment>
<dbReference type="EMBL" id="BART01012828">
    <property type="protein sequence ID" value="GAG85851.1"/>
    <property type="molecule type" value="Genomic_DNA"/>
</dbReference>
<dbReference type="AlphaFoldDB" id="X1CNL9"/>
<dbReference type="SUPFAM" id="SSF52266">
    <property type="entry name" value="SGNH hydrolase"/>
    <property type="match status" value="1"/>
</dbReference>
<evidence type="ECO:0000313" key="1">
    <source>
        <dbReference type="EMBL" id="GAG85851.1"/>
    </source>
</evidence>
<organism evidence="1">
    <name type="scientific">marine sediment metagenome</name>
    <dbReference type="NCBI Taxonomy" id="412755"/>
    <lineage>
        <taxon>unclassified sequences</taxon>
        <taxon>metagenomes</taxon>
        <taxon>ecological metagenomes</taxon>
    </lineage>
</organism>
<gene>
    <name evidence="1" type="ORF">S01H4_26555</name>
</gene>
<accession>X1CNL9</accession>
<sequence length="99" mass="11065">EYSDRLVVVDLNSIIHEISMTGKIDAWGQISTQEQFDFNGVPLGARLGYNSIFSLDGLHFNPRGSAFVANWFIQNINDNFGSNIPLIDINQYVGNSVEE</sequence>
<protein>
    <submittedName>
        <fullName evidence="1">Uncharacterized protein</fullName>
    </submittedName>
</protein>